<sequence>MKQCLIQILLATLATLTLQGCASPQESRQIERNLLLESTTSWDGTSYSNYPDAKPELSVLRLSIPANTQLQWHTHPIPNAAYILSGELTIESRDDGRSKRFKQGEAVAEMVNRSHRGITGDKPVELVVFYAGGEGIPLSE</sequence>
<dbReference type="RefSeq" id="WP_169428461.1">
    <property type="nucleotide sequence ID" value="NZ_CP027561.1"/>
</dbReference>
<organism evidence="3 4">
    <name type="scientific">Pseudomonas fluorescens</name>
    <dbReference type="NCBI Taxonomy" id="294"/>
    <lineage>
        <taxon>Bacteria</taxon>
        <taxon>Pseudomonadati</taxon>
        <taxon>Pseudomonadota</taxon>
        <taxon>Gammaproteobacteria</taxon>
        <taxon>Pseudomonadales</taxon>
        <taxon>Pseudomonadaceae</taxon>
        <taxon>Pseudomonas</taxon>
    </lineage>
</organism>
<feature type="signal peptide" evidence="1">
    <location>
        <begin position="1"/>
        <end position="22"/>
    </location>
</feature>
<reference evidence="3 4" key="1">
    <citation type="submission" date="2018-03" db="EMBL/GenBank/DDBJ databases">
        <title>Complete genome sequence of Pseudomonas fluorescens sp. G7.</title>
        <authorList>
            <person name="Gao C.-H."/>
            <person name="Li Z."/>
            <person name="Cai P."/>
        </authorList>
    </citation>
    <scope>NUCLEOTIDE SEQUENCE [LARGE SCALE GENOMIC DNA]</scope>
    <source>
        <strain evidence="3 4">G7</strain>
    </source>
</reference>
<dbReference type="InterPro" id="IPR013096">
    <property type="entry name" value="Cupin_2"/>
</dbReference>
<evidence type="ECO:0000256" key="1">
    <source>
        <dbReference type="SAM" id="SignalP"/>
    </source>
</evidence>
<dbReference type="Pfam" id="PF07883">
    <property type="entry name" value="Cupin_2"/>
    <property type="match status" value="1"/>
</dbReference>
<evidence type="ECO:0000313" key="4">
    <source>
        <dbReference type="Proteomes" id="UP000501669"/>
    </source>
</evidence>
<keyword evidence="1" id="KW-0732">Signal</keyword>
<feature type="domain" description="Cupin type-2" evidence="2">
    <location>
        <begin position="63"/>
        <end position="129"/>
    </location>
</feature>
<dbReference type="EMBL" id="CP027561">
    <property type="protein sequence ID" value="QJP93356.1"/>
    <property type="molecule type" value="Genomic_DNA"/>
</dbReference>
<dbReference type="AlphaFoldDB" id="A0A7Z3C0P7"/>
<evidence type="ECO:0000313" key="3">
    <source>
        <dbReference type="EMBL" id="QJP93356.1"/>
    </source>
</evidence>
<dbReference type="SUPFAM" id="SSF51182">
    <property type="entry name" value="RmlC-like cupins"/>
    <property type="match status" value="1"/>
</dbReference>
<dbReference type="InterPro" id="IPR014710">
    <property type="entry name" value="RmlC-like_jellyroll"/>
</dbReference>
<accession>A0A7Z3C0P7</accession>
<gene>
    <name evidence="3" type="ORF">C6Y56_01710</name>
</gene>
<evidence type="ECO:0000259" key="2">
    <source>
        <dbReference type="Pfam" id="PF07883"/>
    </source>
</evidence>
<proteinExistence type="predicted"/>
<protein>
    <submittedName>
        <fullName evidence="3">Cupin</fullName>
    </submittedName>
</protein>
<dbReference type="CDD" id="cd02236">
    <property type="entry name" value="cupin_CV2614-like"/>
    <property type="match status" value="1"/>
</dbReference>
<name>A0A7Z3C0P7_PSEFL</name>
<dbReference type="Gene3D" id="2.60.120.10">
    <property type="entry name" value="Jelly Rolls"/>
    <property type="match status" value="1"/>
</dbReference>
<dbReference type="PROSITE" id="PS51257">
    <property type="entry name" value="PROKAR_LIPOPROTEIN"/>
    <property type="match status" value="1"/>
</dbReference>
<dbReference type="Proteomes" id="UP000501669">
    <property type="component" value="Chromosome"/>
</dbReference>
<feature type="chain" id="PRO_5031191601" evidence="1">
    <location>
        <begin position="23"/>
        <end position="140"/>
    </location>
</feature>
<dbReference type="InterPro" id="IPR011051">
    <property type="entry name" value="RmlC_Cupin_sf"/>
</dbReference>